<organism evidence="7 8">
    <name type="scientific">Ectorhizobium quercum</name>
    <dbReference type="NCBI Taxonomy" id="2965071"/>
    <lineage>
        <taxon>Bacteria</taxon>
        <taxon>Pseudomonadati</taxon>
        <taxon>Pseudomonadota</taxon>
        <taxon>Alphaproteobacteria</taxon>
        <taxon>Hyphomicrobiales</taxon>
        <taxon>Rhizobiaceae</taxon>
        <taxon>Ectorhizobium</taxon>
    </lineage>
</organism>
<keyword evidence="2" id="KW-0805">Transcription regulation</keyword>
<dbReference type="Gene3D" id="1.10.10.10">
    <property type="entry name" value="Winged helix-like DNA-binding domain superfamily/Winged helix DNA-binding domain"/>
    <property type="match status" value="1"/>
</dbReference>
<keyword evidence="8" id="KW-1185">Reference proteome</keyword>
<evidence type="ECO:0000256" key="1">
    <source>
        <dbReference type="ARBA" id="ARBA00009437"/>
    </source>
</evidence>
<reference evidence="7" key="1">
    <citation type="submission" date="2022-07" db="EMBL/GenBank/DDBJ databases">
        <title>Ectorhizobium quercum gen.nov., sp. nov.</title>
        <authorList>
            <person name="Ma T."/>
            <person name="Li Y."/>
        </authorList>
    </citation>
    <scope>NUCLEOTIDE SEQUENCE</scope>
    <source>
        <strain evidence="7">BDR2-2</strain>
    </source>
</reference>
<evidence type="ECO:0000256" key="3">
    <source>
        <dbReference type="ARBA" id="ARBA00023125"/>
    </source>
</evidence>
<dbReference type="Gene3D" id="3.40.190.290">
    <property type="match status" value="1"/>
</dbReference>
<dbReference type="PROSITE" id="PS50931">
    <property type="entry name" value="HTH_LYSR"/>
    <property type="match status" value="1"/>
</dbReference>
<keyword evidence="4" id="KW-0010">Activator</keyword>
<dbReference type="GO" id="GO:0043565">
    <property type="term" value="F:sequence-specific DNA binding"/>
    <property type="evidence" value="ECO:0007669"/>
    <property type="project" value="TreeGrafter"/>
</dbReference>
<keyword evidence="3" id="KW-0238">DNA-binding</keyword>
<dbReference type="GO" id="GO:0010628">
    <property type="term" value="P:positive regulation of gene expression"/>
    <property type="evidence" value="ECO:0007669"/>
    <property type="project" value="TreeGrafter"/>
</dbReference>
<evidence type="ECO:0000256" key="2">
    <source>
        <dbReference type="ARBA" id="ARBA00023015"/>
    </source>
</evidence>
<dbReference type="SUPFAM" id="SSF46785">
    <property type="entry name" value="Winged helix' DNA-binding domain"/>
    <property type="match status" value="1"/>
</dbReference>
<dbReference type="InterPro" id="IPR005119">
    <property type="entry name" value="LysR_subst-bd"/>
</dbReference>
<dbReference type="PANTHER" id="PTHR30427">
    <property type="entry name" value="TRANSCRIPTIONAL ACTIVATOR PROTEIN LYSR"/>
    <property type="match status" value="1"/>
</dbReference>
<dbReference type="InterPro" id="IPR036390">
    <property type="entry name" value="WH_DNA-bd_sf"/>
</dbReference>
<dbReference type="Pfam" id="PF03466">
    <property type="entry name" value="LysR_substrate"/>
    <property type="match status" value="1"/>
</dbReference>
<dbReference type="Pfam" id="PF00126">
    <property type="entry name" value="HTH_1"/>
    <property type="match status" value="1"/>
</dbReference>
<dbReference type="InterPro" id="IPR000847">
    <property type="entry name" value="LysR_HTH_N"/>
</dbReference>
<evidence type="ECO:0000313" key="8">
    <source>
        <dbReference type="Proteomes" id="UP001208771"/>
    </source>
</evidence>
<evidence type="ECO:0000256" key="4">
    <source>
        <dbReference type="ARBA" id="ARBA00023159"/>
    </source>
</evidence>
<evidence type="ECO:0000313" key="7">
    <source>
        <dbReference type="EMBL" id="MCX8997940.1"/>
    </source>
</evidence>
<evidence type="ECO:0000256" key="5">
    <source>
        <dbReference type="ARBA" id="ARBA00023163"/>
    </source>
</evidence>
<sequence length="298" mass="32182">MDFKLLEAFRTVVSNSSITKAAEILGVTQPAVSAQIARLEASIGFNLFTRNGGRLSLTGEGQQFHAQVVHALDMFQRLDHVAEGIREGKSGKLVIASHPSASISLVPVLMARFRRDHPETRIRLINRTSEEVRSFFPAASIDIGIAELPTDIGGVEVRKYALSCVAILPKGHPAAEKACLSPADLSGEPFLAMPPERVISHRIREAFAAEGATLNAIGEVDFFSSICAMVAEGGGVSIVDSWSAAMFSALGLEVRPFEPAIPYEIGVITSSDWPLSRLAQAFLSLIDETLRKEAHHVR</sequence>
<dbReference type="FunFam" id="1.10.10.10:FF:000001">
    <property type="entry name" value="LysR family transcriptional regulator"/>
    <property type="match status" value="1"/>
</dbReference>
<keyword evidence="5" id="KW-0804">Transcription</keyword>
<dbReference type="AlphaFoldDB" id="A0AAE3SV43"/>
<dbReference type="Proteomes" id="UP001208771">
    <property type="component" value="Unassembled WGS sequence"/>
</dbReference>
<dbReference type="GO" id="GO:0003700">
    <property type="term" value="F:DNA-binding transcription factor activity"/>
    <property type="evidence" value="ECO:0007669"/>
    <property type="project" value="InterPro"/>
</dbReference>
<feature type="domain" description="HTH lysR-type" evidence="6">
    <location>
        <begin position="1"/>
        <end position="58"/>
    </location>
</feature>
<dbReference type="SUPFAM" id="SSF53850">
    <property type="entry name" value="Periplasmic binding protein-like II"/>
    <property type="match status" value="1"/>
</dbReference>
<protein>
    <submittedName>
        <fullName evidence="7">LysR family transcriptional regulator</fullName>
    </submittedName>
</protein>
<proteinExistence type="inferred from homology"/>
<dbReference type="EMBL" id="JANFPI010000004">
    <property type="protein sequence ID" value="MCX8997940.1"/>
    <property type="molecule type" value="Genomic_DNA"/>
</dbReference>
<dbReference type="PRINTS" id="PR00039">
    <property type="entry name" value="HTHLYSR"/>
</dbReference>
<comment type="similarity">
    <text evidence="1">Belongs to the LysR transcriptional regulatory family.</text>
</comment>
<evidence type="ECO:0000259" key="6">
    <source>
        <dbReference type="PROSITE" id="PS50931"/>
    </source>
</evidence>
<accession>A0AAE3SV43</accession>
<name>A0AAE3SV43_9HYPH</name>
<dbReference type="InterPro" id="IPR036388">
    <property type="entry name" value="WH-like_DNA-bd_sf"/>
</dbReference>
<dbReference type="PANTHER" id="PTHR30427:SF1">
    <property type="entry name" value="TRANSCRIPTIONAL ACTIVATOR PROTEIN LYSR"/>
    <property type="match status" value="1"/>
</dbReference>
<gene>
    <name evidence="7" type="ORF">NOF55_12590</name>
</gene>
<dbReference type="RefSeq" id="WP_306411733.1">
    <property type="nucleotide sequence ID" value="NZ_JANFPI010000004.1"/>
</dbReference>
<comment type="caution">
    <text evidence="7">The sequence shown here is derived from an EMBL/GenBank/DDBJ whole genome shotgun (WGS) entry which is preliminary data.</text>
</comment>